<dbReference type="InterPro" id="IPR029059">
    <property type="entry name" value="AB_hydrolase_5"/>
</dbReference>
<evidence type="ECO:0000259" key="1">
    <source>
        <dbReference type="Pfam" id="PF12695"/>
    </source>
</evidence>
<gene>
    <name evidence="2" type="ORF">HAPAU_02860</name>
</gene>
<dbReference type="GO" id="GO:0016787">
    <property type="term" value="F:hydrolase activity"/>
    <property type="evidence" value="ECO:0007669"/>
    <property type="project" value="UniProtKB-KW"/>
</dbReference>
<reference evidence="2 3" key="1">
    <citation type="submission" date="2016-02" db="EMBL/GenBank/DDBJ databases">
        <title>Genome sequence of Halalkalicoccus paucihalophilus DSM 24557.</title>
        <authorList>
            <person name="Poehlein A."/>
            <person name="Daniel R."/>
        </authorList>
    </citation>
    <scope>NUCLEOTIDE SEQUENCE [LARGE SCALE GENOMIC DNA]</scope>
    <source>
        <strain evidence="2 3">DSM 24557</strain>
    </source>
</reference>
<name>A0A151AIX5_9EURY</name>
<protein>
    <submittedName>
        <fullName evidence="2">Alpha/beta hydrolase family protein</fullName>
    </submittedName>
</protein>
<dbReference type="InterPro" id="IPR029058">
    <property type="entry name" value="AB_hydrolase_fold"/>
</dbReference>
<dbReference type="OrthoDB" id="265131at2157"/>
<dbReference type="Proteomes" id="UP000075321">
    <property type="component" value="Unassembled WGS sequence"/>
</dbReference>
<dbReference type="Gene3D" id="3.40.50.1820">
    <property type="entry name" value="alpha/beta hydrolase"/>
    <property type="match status" value="1"/>
</dbReference>
<proteinExistence type="predicted"/>
<dbReference type="AlphaFoldDB" id="A0A151AIX5"/>
<dbReference type="PATRIC" id="fig|1008153.3.peg.289"/>
<keyword evidence="2" id="KW-0378">Hydrolase</keyword>
<evidence type="ECO:0000313" key="2">
    <source>
        <dbReference type="EMBL" id="KYH27618.1"/>
    </source>
</evidence>
<dbReference type="Pfam" id="PF12695">
    <property type="entry name" value="Abhydrolase_5"/>
    <property type="match status" value="1"/>
</dbReference>
<keyword evidence="3" id="KW-1185">Reference proteome</keyword>
<comment type="caution">
    <text evidence="2">The sequence shown here is derived from an EMBL/GenBank/DDBJ whole genome shotgun (WGS) entry which is preliminary data.</text>
</comment>
<organism evidence="2 3">
    <name type="scientific">Halalkalicoccus paucihalophilus</name>
    <dbReference type="NCBI Taxonomy" id="1008153"/>
    <lineage>
        <taxon>Archaea</taxon>
        <taxon>Methanobacteriati</taxon>
        <taxon>Methanobacteriota</taxon>
        <taxon>Stenosarchaea group</taxon>
        <taxon>Halobacteria</taxon>
        <taxon>Halobacteriales</taxon>
        <taxon>Halococcaceae</taxon>
        <taxon>Halalkalicoccus</taxon>
    </lineage>
</organism>
<dbReference type="EMBL" id="LTAZ01000001">
    <property type="protein sequence ID" value="KYH27618.1"/>
    <property type="molecule type" value="Genomic_DNA"/>
</dbReference>
<feature type="domain" description="Alpha/beta hydrolase fold-5" evidence="1">
    <location>
        <begin position="69"/>
        <end position="229"/>
    </location>
</feature>
<dbReference type="SUPFAM" id="SSF53474">
    <property type="entry name" value="alpha/beta-Hydrolases"/>
    <property type="match status" value="1"/>
</dbReference>
<sequence length="248" mass="26414">MASIRGIARATVVTLAMLLVAAALVGLVYAETPYGPDEAPADLAPSVSVTRTDAGYLLSDGSVTDDTVGVVFYPGARVAPESYLPHLAPLVAERNAVVIVPEMPLNFAVFDIDAADEVMASQPDIERWYIGGHSLGGAMACEYVDGERVEGLVLFASYCASDLTDSDLRGLSVLGSMDGVIDAERERDSRANLPPDTEIVEIEGMNHAQFGAYGPQRGDSNPGISDREARERLSAVLLEWFEPVTAPR</sequence>
<accession>A0A151AIX5</accession>
<evidence type="ECO:0000313" key="3">
    <source>
        <dbReference type="Proteomes" id="UP000075321"/>
    </source>
</evidence>
<dbReference type="RefSeq" id="WP_066378593.1">
    <property type="nucleotide sequence ID" value="NZ_LTAZ01000001.1"/>
</dbReference>